<comment type="caution">
    <text evidence="1">The sequence shown here is derived from an EMBL/GenBank/DDBJ whole genome shotgun (WGS) entry which is preliminary data.</text>
</comment>
<dbReference type="Proteomes" id="UP001055811">
    <property type="component" value="Linkage Group LG04"/>
</dbReference>
<accession>A0ACB9DSS9</accession>
<dbReference type="EMBL" id="CM042012">
    <property type="protein sequence ID" value="KAI3749506.1"/>
    <property type="molecule type" value="Genomic_DNA"/>
</dbReference>
<name>A0ACB9DSS9_CICIN</name>
<proteinExistence type="predicted"/>
<sequence>MKKAPWTERKIQHIKERAKNKNSIFPFTQSQPDFSFALLSASFLPICTNIFVIINLQFVERWFVALSSQGAVDFLELP</sequence>
<reference evidence="2" key="1">
    <citation type="journal article" date="2022" name="Mol. Ecol. Resour.">
        <title>The genomes of chicory, endive, great burdock and yacon provide insights into Asteraceae palaeo-polyploidization history and plant inulin production.</title>
        <authorList>
            <person name="Fan W."/>
            <person name="Wang S."/>
            <person name="Wang H."/>
            <person name="Wang A."/>
            <person name="Jiang F."/>
            <person name="Liu H."/>
            <person name="Zhao H."/>
            <person name="Xu D."/>
            <person name="Zhang Y."/>
        </authorList>
    </citation>
    <scope>NUCLEOTIDE SEQUENCE [LARGE SCALE GENOMIC DNA]</scope>
    <source>
        <strain evidence="2">cv. Punajuju</strain>
    </source>
</reference>
<gene>
    <name evidence="1" type="ORF">L2E82_20120</name>
</gene>
<keyword evidence="2" id="KW-1185">Reference proteome</keyword>
<reference evidence="1 2" key="2">
    <citation type="journal article" date="2022" name="Mol. Ecol. Resour.">
        <title>The genomes of chicory, endive, great burdock and yacon provide insights into Asteraceae paleo-polyploidization history and plant inulin production.</title>
        <authorList>
            <person name="Fan W."/>
            <person name="Wang S."/>
            <person name="Wang H."/>
            <person name="Wang A."/>
            <person name="Jiang F."/>
            <person name="Liu H."/>
            <person name="Zhao H."/>
            <person name="Xu D."/>
            <person name="Zhang Y."/>
        </authorList>
    </citation>
    <scope>NUCLEOTIDE SEQUENCE [LARGE SCALE GENOMIC DNA]</scope>
    <source>
        <strain evidence="2">cv. Punajuju</strain>
        <tissue evidence="1">Leaves</tissue>
    </source>
</reference>
<organism evidence="1 2">
    <name type="scientific">Cichorium intybus</name>
    <name type="common">Chicory</name>
    <dbReference type="NCBI Taxonomy" id="13427"/>
    <lineage>
        <taxon>Eukaryota</taxon>
        <taxon>Viridiplantae</taxon>
        <taxon>Streptophyta</taxon>
        <taxon>Embryophyta</taxon>
        <taxon>Tracheophyta</taxon>
        <taxon>Spermatophyta</taxon>
        <taxon>Magnoliopsida</taxon>
        <taxon>eudicotyledons</taxon>
        <taxon>Gunneridae</taxon>
        <taxon>Pentapetalae</taxon>
        <taxon>asterids</taxon>
        <taxon>campanulids</taxon>
        <taxon>Asterales</taxon>
        <taxon>Asteraceae</taxon>
        <taxon>Cichorioideae</taxon>
        <taxon>Cichorieae</taxon>
        <taxon>Cichoriinae</taxon>
        <taxon>Cichorium</taxon>
    </lineage>
</organism>
<evidence type="ECO:0000313" key="2">
    <source>
        <dbReference type="Proteomes" id="UP001055811"/>
    </source>
</evidence>
<protein>
    <submittedName>
        <fullName evidence="1">Uncharacterized protein</fullName>
    </submittedName>
</protein>
<evidence type="ECO:0000313" key="1">
    <source>
        <dbReference type="EMBL" id="KAI3749506.1"/>
    </source>
</evidence>